<reference evidence="2" key="1">
    <citation type="submission" date="2018-11" db="EMBL/GenBank/DDBJ databases">
        <authorList>
            <person name="Alioto T."/>
            <person name="Alioto T."/>
        </authorList>
    </citation>
    <scope>NUCLEOTIDE SEQUENCE</scope>
</reference>
<dbReference type="InterPro" id="IPR043128">
    <property type="entry name" value="Rev_trsase/Diguanyl_cyclase"/>
</dbReference>
<dbReference type="EMBL" id="UYJE01010042">
    <property type="protein sequence ID" value="VDI79213.1"/>
    <property type="molecule type" value="Genomic_DNA"/>
</dbReference>
<dbReference type="PANTHER" id="PTHR37984:SF9">
    <property type="entry name" value="INTEGRASE CATALYTIC DOMAIN-CONTAINING PROTEIN"/>
    <property type="match status" value="1"/>
</dbReference>
<dbReference type="InterPro" id="IPR050951">
    <property type="entry name" value="Retrovirus_Pol_polyprotein"/>
</dbReference>
<name>A0A8B6HI90_MYTGA</name>
<dbReference type="PANTHER" id="PTHR37984">
    <property type="entry name" value="PROTEIN CBG26694"/>
    <property type="match status" value="1"/>
</dbReference>
<dbReference type="AlphaFoldDB" id="A0A8B6HI90"/>
<evidence type="ECO:0000259" key="1">
    <source>
        <dbReference type="Pfam" id="PF00078"/>
    </source>
</evidence>
<dbReference type="Pfam" id="PF00078">
    <property type="entry name" value="RVT_1"/>
    <property type="match status" value="1"/>
</dbReference>
<dbReference type="Gene3D" id="3.30.70.270">
    <property type="match status" value="1"/>
</dbReference>
<accession>A0A8B6HI90</accession>
<organism evidence="2 3">
    <name type="scientific">Mytilus galloprovincialis</name>
    <name type="common">Mediterranean mussel</name>
    <dbReference type="NCBI Taxonomy" id="29158"/>
    <lineage>
        <taxon>Eukaryota</taxon>
        <taxon>Metazoa</taxon>
        <taxon>Spiralia</taxon>
        <taxon>Lophotrochozoa</taxon>
        <taxon>Mollusca</taxon>
        <taxon>Bivalvia</taxon>
        <taxon>Autobranchia</taxon>
        <taxon>Pteriomorphia</taxon>
        <taxon>Mytilida</taxon>
        <taxon>Mytiloidea</taxon>
        <taxon>Mytilidae</taxon>
        <taxon>Mytilinae</taxon>
        <taxon>Mytilus</taxon>
    </lineage>
</organism>
<dbReference type="SUPFAM" id="SSF56672">
    <property type="entry name" value="DNA/RNA polymerases"/>
    <property type="match status" value="1"/>
</dbReference>
<evidence type="ECO:0000313" key="2">
    <source>
        <dbReference type="EMBL" id="VDI79213.1"/>
    </source>
</evidence>
<dbReference type="Proteomes" id="UP000596742">
    <property type="component" value="Unassembled WGS sequence"/>
</dbReference>
<evidence type="ECO:0000313" key="3">
    <source>
        <dbReference type="Proteomes" id="UP000596742"/>
    </source>
</evidence>
<sequence length="338" mass="38829">MINQGRHVETRQMTYVTDNSDKLFISREACIALRMISDSFPTIGEIDDTQQTLGTENSHNITNNIGSVNSLDTTCNCSQRKLSPPMPRNLPYPATEDNLEKIKQFLMDYYKSSTFNTCDHQPLPLMDGPPMRLMVDPEAEPVAHHTPVPVPIHWKEEVKAGLDQDVRLGVLEPVTWYHKMVISTEWKRKTVFDSWNGYHSVPIPEEDRHLTTFITPWGRYRYRTAPQGYIASGDAYTRRYDEIVAEIPNKTKCVDDVLLWADSIEESFIQAVQWLDICGRHGITPNPEKFIFGQDIVEFAGFEITPNTVRSCRKYLKAILDFATPRNITDIRSWFGLV</sequence>
<dbReference type="OrthoDB" id="6139267at2759"/>
<proteinExistence type="predicted"/>
<dbReference type="InterPro" id="IPR043502">
    <property type="entry name" value="DNA/RNA_pol_sf"/>
</dbReference>
<gene>
    <name evidence="2" type="ORF">MGAL_10B086008</name>
</gene>
<keyword evidence="3" id="KW-1185">Reference proteome</keyword>
<dbReference type="InterPro" id="IPR000477">
    <property type="entry name" value="RT_dom"/>
</dbReference>
<feature type="domain" description="Reverse transcriptase" evidence="1">
    <location>
        <begin position="189"/>
        <end position="304"/>
    </location>
</feature>
<comment type="caution">
    <text evidence="2">The sequence shown here is derived from an EMBL/GenBank/DDBJ whole genome shotgun (WGS) entry which is preliminary data.</text>
</comment>
<protein>
    <recommendedName>
        <fullName evidence="1">Reverse transcriptase domain-containing protein</fullName>
    </recommendedName>
</protein>